<sequence length="211" mass="22226">MDILLPLLVYYAARALGADQGPALLLSGAPPALRLFTGAVRHRRVDGVDLFLTVLLVAAALVSLIGGGPRVLLFKNAALSLAVGAWALGTAFTRRPLAFQLGQRMHRGEAVRARAGLWQDSAPFRRGQRALTLLWGAEQFLDGGVGALAAATLPPDTVPLLDRVVSLTLLTLAAAVTAGYARRFRIRHALPLFGAPAPATAPRTPRVSSTS</sequence>
<name>A0ABT0NN66_9ACTN</name>
<proteinExistence type="predicted"/>
<reference evidence="2 3" key="1">
    <citation type="submission" date="2022-05" db="EMBL/GenBank/DDBJ databases">
        <title>Genome Resource of Streptomyces lavenduligriseus GA1-1, a Strain with Broad-Spectrum Antifungal Activity against Phytopathogenic Fungi.</title>
        <authorList>
            <person name="Qi D."/>
        </authorList>
    </citation>
    <scope>NUCLEOTIDE SEQUENCE [LARGE SCALE GENOMIC DNA]</scope>
    <source>
        <strain evidence="2 3">GA1-1</strain>
    </source>
</reference>
<comment type="caution">
    <text evidence="2">The sequence shown here is derived from an EMBL/GenBank/DDBJ whole genome shotgun (WGS) entry which is preliminary data.</text>
</comment>
<dbReference type="Proteomes" id="UP001202052">
    <property type="component" value="Unassembled WGS sequence"/>
</dbReference>
<dbReference type="RefSeq" id="WP_249456883.1">
    <property type="nucleotide sequence ID" value="NZ_JAMCCK010000004.1"/>
</dbReference>
<keyword evidence="3" id="KW-1185">Reference proteome</keyword>
<evidence type="ECO:0000313" key="3">
    <source>
        <dbReference type="Proteomes" id="UP001202052"/>
    </source>
</evidence>
<keyword evidence="1" id="KW-0812">Transmembrane</keyword>
<gene>
    <name evidence="2" type="ORF">M4438_01945</name>
</gene>
<keyword evidence="1" id="KW-1133">Transmembrane helix</keyword>
<feature type="transmembrane region" description="Helical" evidence="1">
    <location>
        <begin position="50"/>
        <end position="66"/>
    </location>
</feature>
<protein>
    <submittedName>
        <fullName evidence="2">Uncharacterized protein</fullName>
    </submittedName>
</protein>
<evidence type="ECO:0000313" key="2">
    <source>
        <dbReference type="EMBL" id="MCL3992302.1"/>
    </source>
</evidence>
<accession>A0ABT0NN66</accession>
<organism evidence="2 3">
    <name type="scientific">Streptomyces lavenduligriseus</name>
    <dbReference type="NCBI Taxonomy" id="67315"/>
    <lineage>
        <taxon>Bacteria</taxon>
        <taxon>Bacillati</taxon>
        <taxon>Actinomycetota</taxon>
        <taxon>Actinomycetes</taxon>
        <taxon>Kitasatosporales</taxon>
        <taxon>Streptomycetaceae</taxon>
        <taxon>Streptomyces</taxon>
    </lineage>
</organism>
<dbReference type="NCBIfam" id="NF041646">
    <property type="entry name" value="VC0807_fam"/>
    <property type="match status" value="1"/>
</dbReference>
<dbReference type="EMBL" id="JAMCCK010000004">
    <property type="protein sequence ID" value="MCL3992302.1"/>
    <property type="molecule type" value="Genomic_DNA"/>
</dbReference>
<keyword evidence="1" id="KW-0472">Membrane</keyword>
<evidence type="ECO:0000256" key="1">
    <source>
        <dbReference type="SAM" id="Phobius"/>
    </source>
</evidence>